<dbReference type="SUPFAM" id="SSF55729">
    <property type="entry name" value="Acyl-CoA N-acyltransferases (Nat)"/>
    <property type="match status" value="1"/>
</dbReference>
<feature type="domain" description="N-acetyltransferase" evidence="4">
    <location>
        <begin position="11"/>
        <end position="163"/>
    </location>
</feature>
<dbReference type="InterPro" id="IPR051531">
    <property type="entry name" value="N-acetyltransferase"/>
</dbReference>
<dbReference type="InterPro" id="IPR016181">
    <property type="entry name" value="Acyl_CoA_acyltransferase"/>
</dbReference>
<evidence type="ECO:0000313" key="5">
    <source>
        <dbReference type="EMBL" id="PYF01510.1"/>
    </source>
</evidence>
<accession>A0A318TCG2</accession>
<keyword evidence="6" id="KW-1185">Reference proteome</keyword>
<evidence type="ECO:0000313" key="6">
    <source>
        <dbReference type="Proteomes" id="UP000247416"/>
    </source>
</evidence>
<comment type="similarity">
    <text evidence="3">Belongs to the acetyltransferase family. RimJ subfamily.</text>
</comment>
<dbReference type="RefSeq" id="WP_107937911.1">
    <property type="nucleotide sequence ID" value="NZ_CP085009.1"/>
</dbReference>
<dbReference type="PANTHER" id="PTHR43792">
    <property type="entry name" value="GNAT FAMILY, PUTATIVE (AFU_ORTHOLOGUE AFUA_3G00765)-RELATED-RELATED"/>
    <property type="match status" value="1"/>
</dbReference>
<dbReference type="GO" id="GO:0008999">
    <property type="term" value="F:protein-N-terminal-alanine acetyltransferase activity"/>
    <property type="evidence" value="ECO:0007669"/>
    <property type="project" value="TreeGrafter"/>
</dbReference>
<organism evidence="5 6">
    <name type="scientific">Ureibacillus chungkukjangi</name>
    <dbReference type="NCBI Taxonomy" id="1202712"/>
    <lineage>
        <taxon>Bacteria</taxon>
        <taxon>Bacillati</taxon>
        <taxon>Bacillota</taxon>
        <taxon>Bacilli</taxon>
        <taxon>Bacillales</taxon>
        <taxon>Caryophanaceae</taxon>
        <taxon>Ureibacillus</taxon>
    </lineage>
</organism>
<dbReference type="GO" id="GO:0005737">
    <property type="term" value="C:cytoplasm"/>
    <property type="evidence" value="ECO:0007669"/>
    <property type="project" value="TreeGrafter"/>
</dbReference>
<dbReference type="Gene3D" id="3.40.630.30">
    <property type="match status" value="1"/>
</dbReference>
<dbReference type="Proteomes" id="UP000247416">
    <property type="component" value="Unassembled WGS sequence"/>
</dbReference>
<gene>
    <name evidence="5" type="ORF">BJ095_1701</name>
</gene>
<evidence type="ECO:0000256" key="1">
    <source>
        <dbReference type="ARBA" id="ARBA00022679"/>
    </source>
</evidence>
<evidence type="ECO:0000256" key="3">
    <source>
        <dbReference type="ARBA" id="ARBA00038502"/>
    </source>
</evidence>
<evidence type="ECO:0000256" key="2">
    <source>
        <dbReference type="ARBA" id="ARBA00023315"/>
    </source>
</evidence>
<dbReference type="InterPro" id="IPR000182">
    <property type="entry name" value="GNAT_dom"/>
</dbReference>
<dbReference type="EMBL" id="QJTJ01000070">
    <property type="protein sequence ID" value="PYF01510.1"/>
    <property type="molecule type" value="Genomic_DNA"/>
</dbReference>
<keyword evidence="1 5" id="KW-0808">Transferase</keyword>
<protein>
    <submittedName>
        <fullName evidence="5">RimJ/RimL family protein N-acetyltransferase</fullName>
    </submittedName>
</protein>
<comment type="caution">
    <text evidence="5">The sequence shown here is derived from an EMBL/GenBank/DDBJ whole genome shotgun (WGS) entry which is preliminary data.</text>
</comment>
<reference evidence="5 6" key="1">
    <citation type="submission" date="2018-06" db="EMBL/GenBank/DDBJ databases">
        <title>Genomic Encyclopedia of Archaeal and Bacterial Type Strains, Phase II (KMG-II): from individual species to whole genera.</title>
        <authorList>
            <person name="Goeker M."/>
        </authorList>
    </citation>
    <scope>NUCLEOTIDE SEQUENCE [LARGE SCALE GENOMIC DNA]</scope>
    <source>
        <strain evidence="5 6">KACC 16626</strain>
    </source>
</reference>
<dbReference type="OrthoDB" id="9799321at2"/>
<name>A0A318TCG2_9BACL</name>
<evidence type="ECO:0000259" key="4">
    <source>
        <dbReference type="PROSITE" id="PS51186"/>
    </source>
</evidence>
<dbReference type="AlphaFoldDB" id="A0A318TCG2"/>
<dbReference type="PANTHER" id="PTHR43792:SF8">
    <property type="entry name" value="[RIBOSOMAL PROTEIN US5]-ALANINE N-ACETYLTRANSFERASE"/>
    <property type="match status" value="1"/>
</dbReference>
<keyword evidence="2" id="KW-0012">Acyltransferase</keyword>
<dbReference type="Pfam" id="PF13302">
    <property type="entry name" value="Acetyltransf_3"/>
    <property type="match status" value="1"/>
</dbReference>
<dbReference type="PROSITE" id="PS51186">
    <property type="entry name" value="GNAT"/>
    <property type="match status" value="1"/>
</dbReference>
<dbReference type="CDD" id="cd04301">
    <property type="entry name" value="NAT_SF"/>
    <property type="match status" value="1"/>
</dbReference>
<proteinExistence type="inferred from homology"/>
<sequence length="178" mass="20984">MGNLQFKLFQNELNEMISFMTSNFWEYHTDPNVSQEQIVHSVNKGWYNENRETFWIELSNKKIGLIIIHDISDTIPLFDIRLDSIYRGLGYGSETIKWMVDYIFNLQDSKIRIEAYTRSDNYAMRKTLSNCNFVKEGYLRSAWENKDGTIHDSICYSVIKTDWERGIVTPVNLEAVPF</sequence>